<keyword evidence="1" id="KW-0809">Transit peptide</keyword>
<feature type="compositionally biased region" description="Basic and acidic residues" evidence="2">
    <location>
        <begin position="1"/>
        <end position="12"/>
    </location>
</feature>
<dbReference type="PROSITE" id="PS50969">
    <property type="entry name" value="FCP1"/>
    <property type="match status" value="1"/>
</dbReference>
<comment type="function">
    <text evidence="1">Essential component of the TIM23 complex, a complex that mediates the translocation of transit peptide-containing proteins across the mitochondrial inner membrane.</text>
</comment>
<comment type="subcellular location">
    <subcellularLocation>
        <location evidence="1">Mitochondrion inner membrane</location>
        <topology evidence="1">Single-pass membrane protein</topology>
    </subcellularLocation>
</comment>
<dbReference type="InterPro" id="IPR023214">
    <property type="entry name" value="HAD_sf"/>
</dbReference>
<organism evidence="4 5">
    <name type="scientific">Euplotes crassus</name>
    <dbReference type="NCBI Taxonomy" id="5936"/>
    <lineage>
        <taxon>Eukaryota</taxon>
        <taxon>Sar</taxon>
        <taxon>Alveolata</taxon>
        <taxon>Ciliophora</taxon>
        <taxon>Intramacronucleata</taxon>
        <taxon>Spirotrichea</taxon>
        <taxon>Hypotrichia</taxon>
        <taxon>Euplotida</taxon>
        <taxon>Euplotidae</taxon>
        <taxon>Moneuplotes</taxon>
    </lineage>
</organism>
<dbReference type="Gene3D" id="3.40.50.1000">
    <property type="entry name" value="HAD superfamily/HAD-like"/>
    <property type="match status" value="1"/>
</dbReference>
<evidence type="ECO:0000259" key="3">
    <source>
        <dbReference type="PROSITE" id="PS50969"/>
    </source>
</evidence>
<dbReference type="AlphaFoldDB" id="A0AAD1U1U9"/>
<dbReference type="Pfam" id="PF03031">
    <property type="entry name" value="NIF"/>
    <property type="match status" value="1"/>
</dbReference>
<feature type="domain" description="FCP1 homology" evidence="3">
    <location>
        <begin position="423"/>
        <end position="565"/>
    </location>
</feature>
<name>A0AAD1U1U9_EUPCR</name>
<dbReference type="GO" id="GO:0005744">
    <property type="term" value="C:TIM23 mitochondrial import inner membrane translocase complex"/>
    <property type="evidence" value="ECO:0007669"/>
    <property type="project" value="UniProtKB-UniRule"/>
</dbReference>
<dbReference type="SUPFAM" id="SSF56784">
    <property type="entry name" value="HAD-like"/>
    <property type="match status" value="1"/>
</dbReference>
<dbReference type="InterPro" id="IPR004274">
    <property type="entry name" value="FCP1_dom"/>
</dbReference>
<gene>
    <name evidence="4" type="ORF">ECRASSUSDP1_LOCUS1805</name>
</gene>
<dbReference type="EMBL" id="CAMPGE010001701">
    <property type="protein sequence ID" value="CAI2360501.1"/>
    <property type="molecule type" value="Genomic_DNA"/>
</dbReference>
<dbReference type="FunFam" id="3.40.50.1000:FF:000184">
    <property type="entry name" value="Uncharacterized protein"/>
    <property type="match status" value="1"/>
</dbReference>
<sequence>MNQDPRPIDYEGVKYGNPELDKMPPDPVANPFMAQQEMLNLQMPDHRRAVNVVGAIDQRPESKKGFDSSPLGTSPDTSETKIRGKNQQSGMRKDVLGPAPHDIMDDDQYTNEMDNIEEPVPIDHDSYMEDPGREVQNYENFESFEERKDKFNLEDALEIEKHLLKISESLRKQEDPTANCEDWWMVTDPSSYSLIKLSLFFKNKAIIDAIMETQKMELISVSLLQFLSFENSLDKSLWVPFKNLLFFIHQNCLILNKLLLERIPKSGRPNSWAVKIKKICESKLIRLYKDREETLQALKINIESCKSVLYSICSIKPSQPIHLSIKALLQNAEGGKCTEMSKIQYGEIRRLCFDTIQFREGALIAQSVDEMNGFNFKKTTKNEKKDSSGGPPKDATQIESPSHAFFFDDELPPVVEPFLPEIDPDREFTLVLDLDETLVHFFDLGANSHYLIRPGCDEFLSELSKYYELVIFTAAMQDYADSVLDQIDKDKLIKYRLYRQHTSPYGQLIAKDLSRIGRDLSKCILVDNVADNFALQPDNGIFIKTWYEDMSDTCLYDLIPLLRSLVVNNVKDVRKALRSYRDQALRQIVAGVTEPHKLVK</sequence>
<proteinExistence type="inferred from homology"/>
<dbReference type="CDD" id="cd07521">
    <property type="entry name" value="HAD_FCP1-like"/>
    <property type="match status" value="1"/>
</dbReference>
<reference evidence="4" key="1">
    <citation type="submission" date="2023-07" db="EMBL/GenBank/DDBJ databases">
        <authorList>
            <consortium name="AG Swart"/>
            <person name="Singh M."/>
            <person name="Singh A."/>
            <person name="Seah K."/>
            <person name="Emmerich C."/>
        </authorList>
    </citation>
    <scope>NUCLEOTIDE SEQUENCE</scope>
    <source>
        <strain evidence="4">DP1</strain>
    </source>
</reference>
<keyword evidence="1" id="KW-0811">Translocation</keyword>
<evidence type="ECO:0000313" key="5">
    <source>
        <dbReference type="Proteomes" id="UP001295684"/>
    </source>
</evidence>
<dbReference type="GO" id="GO:0015031">
    <property type="term" value="P:protein transport"/>
    <property type="evidence" value="ECO:0007669"/>
    <property type="project" value="UniProtKB-KW"/>
</dbReference>
<comment type="caution">
    <text evidence="4">The sequence shown here is derived from an EMBL/GenBank/DDBJ whole genome shotgun (WGS) entry which is preliminary data.</text>
</comment>
<dbReference type="InterPro" id="IPR036412">
    <property type="entry name" value="HAD-like_sf"/>
</dbReference>
<dbReference type="InterPro" id="IPR050365">
    <property type="entry name" value="TIM50"/>
</dbReference>
<comment type="similarity">
    <text evidence="1">Belongs to the TIM50 family.</text>
</comment>
<keyword evidence="1" id="KW-0653">Protein transport</keyword>
<keyword evidence="5" id="KW-1185">Reference proteome</keyword>
<evidence type="ECO:0000256" key="2">
    <source>
        <dbReference type="SAM" id="MobiDB-lite"/>
    </source>
</evidence>
<evidence type="ECO:0000256" key="1">
    <source>
        <dbReference type="RuleBase" id="RU365079"/>
    </source>
</evidence>
<keyword evidence="1" id="KW-0813">Transport</keyword>
<protein>
    <recommendedName>
        <fullName evidence="1">Mitochondrial import inner membrane translocase subunit TIM50</fullName>
    </recommendedName>
</protein>
<feature type="region of interest" description="Disordered" evidence="2">
    <location>
        <begin position="54"/>
        <end position="107"/>
    </location>
</feature>
<dbReference type="PANTHER" id="PTHR12210">
    <property type="entry name" value="DULLARD PROTEIN PHOSPHATASE"/>
    <property type="match status" value="1"/>
</dbReference>
<keyword evidence="1" id="KW-0496">Mitochondrion</keyword>
<evidence type="ECO:0000313" key="4">
    <source>
        <dbReference type="EMBL" id="CAI2360501.1"/>
    </source>
</evidence>
<feature type="region of interest" description="Disordered" evidence="2">
    <location>
        <begin position="1"/>
        <end position="29"/>
    </location>
</feature>
<comment type="subunit">
    <text evidence="1">Component of the TIM23 complex.</text>
</comment>
<dbReference type="SMART" id="SM00577">
    <property type="entry name" value="CPDc"/>
    <property type="match status" value="1"/>
</dbReference>
<dbReference type="Proteomes" id="UP001295684">
    <property type="component" value="Unassembled WGS sequence"/>
</dbReference>
<accession>A0AAD1U1U9</accession>